<dbReference type="RefSeq" id="WP_157526577.1">
    <property type="nucleotide sequence ID" value="NZ_CP066775.1"/>
</dbReference>
<organism evidence="2 3">
    <name type="scientific">Mucilaginibacter ginkgonis</name>
    <dbReference type="NCBI Taxonomy" id="2682091"/>
    <lineage>
        <taxon>Bacteria</taxon>
        <taxon>Pseudomonadati</taxon>
        <taxon>Bacteroidota</taxon>
        <taxon>Sphingobacteriia</taxon>
        <taxon>Sphingobacteriales</taxon>
        <taxon>Sphingobacteriaceae</taxon>
        <taxon>Mucilaginibacter</taxon>
    </lineage>
</organism>
<dbReference type="EMBL" id="CP066775">
    <property type="protein sequence ID" value="QQL50691.1"/>
    <property type="molecule type" value="Genomic_DNA"/>
</dbReference>
<sequence>MTTRRQFLSNAGLLTAGAFLAPHMASAKINAKAGIQLYTLREQLPKDPKGVIAKVAQAGYKEVETFGYSKANGFWGLSASEFSQTLKANGLTTCSGHYGTGVETGNMAMLDECIEAAKVTGQEYVIIPYLGDQYRKTASDIKSFVEKVNKAAEHAKNAGVKLGYHNHNFEFTNVGGTTLADELLKGTSKANFSFEMDIYWVVRSGQDPIQWIKKYPGRFQLVHVKDMDKGQPELNTEIGKGSIDFKKIVAEAKLAGIQHYVVEQENFKIDPYISITESAKYIKNTLFA</sequence>
<dbReference type="KEGG" id="mgik:GO620_004320"/>
<dbReference type="PROSITE" id="PS51318">
    <property type="entry name" value="TAT"/>
    <property type="match status" value="1"/>
</dbReference>
<name>A0A6I4IPB4_9SPHI</name>
<dbReference type="InterPro" id="IPR036237">
    <property type="entry name" value="Xyl_isomerase-like_sf"/>
</dbReference>
<dbReference type="InterPro" id="IPR006311">
    <property type="entry name" value="TAT_signal"/>
</dbReference>
<dbReference type="PANTHER" id="PTHR12110:SF41">
    <property type="entry name" value="INOSOSE DEHYDRATASE"/>
    <property type="match status" value="1"/>
</dbReference>
<keyword evidence="2" id="KW-0413">Isomerase</keyword>
<evidence type="ECO:0000313" key="2">
    <source>
        <dbReference type="EMBL" id="QQL50691.1"/>
    </source>
</evidence>
<dbReference type="PANTHER" id="PTHR12110">
    <property type="entry name" value="HYDROXYPYRUVATE ISOMERASE"/>
    <property type="match status" value="1"/>
</dbReference>
<proteinExistence type="predicted"/>
<dbReference type="SUPFAM" id="SSF51658">
    <property type="entry name" value="Xylose isomerase-like"/>
    <property type="match status" value="1"/>
</dbReference>
<dbReference type="InterPro" id="IPR013022">
    <property type="entry name" value="Xyl_isomerase-like_TIM-brl"/>
</dbReference>
<dbReference type="AlphaFoldDB" id="A0A6I4IPB4"/>
<keyword evidence="3" id="KW-1185">Reference proteome</keyword>
<dbReference type="Gene3D" id="3.20.20.150">
    <property type="entry name" value="Divalent-metal-dependent TIM barrel enzymes"/>
    <property type="match status" value="1"/>
</dbReference>
<evidence type="ECO:0000259" key="1">
    <source>
        <dbReference type="Pfam" id="PF01261"/>
    </source>
</evidence>
<protein>
    <submittedName>
        <fullName evidence="2">Sugar phosphate isomerase/epimerase</fullName>
    </submittedName>
</protein>
<evidence type="ECO:0000313" key="3">
    <source>
        <dbReference type="Proteomes" id="UP000429232"/>
    </source>
</evidence>
<gene>
    <name evidence="2" type="ORF">GO620_004320</name>
</gene>
<dbReference type="Pfam" id="PF01261">
    <property type="entry name" value="AP_endonuc_2"/>
    <property type="match status" value="1"/>
</dbReference>
<accession>A0A6I4IPB4</accession>
<feature type="domain" description="Xylose isomerase-like TIM barrel" evidence="1">
    <location>
        <begin position="52"/>
        <end position="268"/>
    </location>
</feature>
<dbReference type="Proteomes" id="UP000429232">
    <property type="component" value="Chromosome"/>
</dbReference>
<reference evidence="2 3" key="1">
    <citation type="submission" date="2020-12" db="EMBL/GenBank/DDBJ databases">
        <title>HMF7856_wgs.fasta genome submission.</title>
        <authorList>
            <person name="Kang H."/>
            <person name="Kim H."/>
            <person name="Joh K."/>
        </authorList>
    </citation>
    <scope>NUCLEOTIDE SEQUENCE [LARGE SCALE GENOMIC DNA]</scope>
    <source>
        <strain evidence="2 3">HMF7856</strain>
    </source>
</reference>
<dbReference type="GO" id="GO:0016853">
    <property type="term" value="F:isomerase activity"/>
    <property type="evidence" value="ECO:0007669"/>
    <property type="project" value="UniProtKB-KW"/>
</dbReference>
<dbReference type="InterPro" id="IPR050312">
    <property type="entry name" value="IolE/XylAMocC-like"/>
</dbReference>